<feature type="region of interest" description="Disordered" evidence="1">
    <location>
        <begin position="57"/>
        <end position="183"/>
    </location>
</feature>
<feature type="compositionally biased region" description="Low complexity" evidence="1">
    <location>
        <begin position="117"/>
        <end position="133"/>
    </location>
</feature>
<protein>
    <submittedName>
        <fullName evidence="2">Uncharacterized protein</fullName>
    </submittedName>
</protein>
<dbReference type="Proteomes" id="UP000243499">
    <property type="component" value="Chromosome 1"/>
</dbReference>
<accession>A0A2T8KY19</accession>
<dbReference type="Gramene" id="PVH67019">
    <property type="protein sequence ID" value="PVH67019"/>
    <property type="gene ID" value="PAHAL_1G412100"/>
</dbReference>
<evidence type="ECO:0000256" key="1">
    <source>
        <dbReference type="SAM" id="MobiDB-lite"/>
    </source>
</evidence>
<sequence length="207" mass="22172">MRGDGAEQYPCVGRCAAPIARYSASALAEGSGCVKERDLLGVAPCLGAVRSGAVALSSPGSSLRAAPWPKSPATPAGFEPLESGRHHALRRSSTRAPPPRQARPRCSPRTCGLRNGTSSARSASTACRTASARRQSHLWHSASCRHPPEQAETRGPRGGRIRGRPRRGERAISRPGGPPPPSTTYFTDWPLILSNIYKFPYFGLHRD</sequence>
<dbReference type="AlphaFoldDB" id="A0A2T8KY19"/>
<organism evidence="2">
    <name type="scientific">Panicum hallii</name>
    <dbReference type="NCBI Taxonomy" id="206008"/>
    <lineage>
        <taxon>Eukaryota</taxon>
        <taxon>Viridiplantae</taxon>
        <taxon>Streptophyta</taxon>
        <taxon>Embryophyta</taxon>
        <taxon>Tracheophyta</taxon>
        <taxon>Spermatophyta</taxon>
        <taxon>Magnoliopsida</taxon>
        <taxon>Liliopsida</taxon>
        <taxon>Poales</taxon>
        <taxon>Poaceae</taxon>
        <taxon>PACMAD clade</taxon>
        <taxon>Panicoideae</taxon>
        <taxon>Panicodae</taxon>
        <taxon>Paniceae</taxon>
        <taxon>Panicinae</taxon>
        <taxon>Panicum</taxon>
        <taxon>Panicum sect. Panicum</taxon>
    </lineage>
</organism>
<feature type="compositionally biased region" description="Basic and acidic residues" evidence="1">
    <location>
        <begin position="146"/>
        <end position="155"/>
    </location>
</feature>
<dbReference type="EMBL" id="CM008046">
    <property type="protein sequence ID" value="PVH67019.1"/>
    <property type="molecule type" value="Genomic_DNA"/>
</dbReference>
<evidence type="ECO:0000313" key="2">
    <source>
        <dbReference type="EMBL" id="PVH67019.1"/>
    </source>
</evidence>
<gene>
    <name evidence="2" type="ORF">PAHAL_1G412100</name>
</gene>
<name>A0A2T8KY19_9POAL</name>
<proteinExistence type="predicted"/>
<reference evidence="2" key="1">
    <citation type="submission" date="2018-04" db="EMBL/GenBank/DDBJ databases">
        <title>WGS assembly of Panicum hallii.</title>
        <authorList>
            <person name="Lovell J."/>
            <person name="Jenkins J."/>
            <person name="Lowry D."/>
            <person name="Mamidi S."/>
            <person name="Sreedasyam A."/>
            <person name="Weng X."/>
            <person name="Barry K."/>
            <person name="Bonette J."/>
            <person name="Campitelli B."/>
            <person name="Daum C."/>
            <person name="Gordon S."/>
            <person name="Gould B."/>
            <person name="Lipzen A."/>
            <person name="Macqueen A."/>
            <person name="Palacio-Mejia J."/>
            <person name="Plott C."/>
            <person name="Shakirov E."/>
            <person name="Shu S."/>
            <person name="Yoshinaga Y."/>
            <person name="Zane M."/>
            <person name="Rokhsar D."/>
            <person name="Grimwood J."/>
            <person name="Schmutz J."/>
            <person name="Juenger T."/>
        </authorList>
    </citation>
    <scope>NUCLEOTIDE SEQUENCE [LARGE SCALE GENOMIC DNA]</scope>
    <source>
        <strain evidence="2">FIL2</strain>
    </source>
</reference>